<keyword evidence="1" id="KW-0472">Membrane</keyword>
<keyword evidence="1" id="KW-0812">Transmembrane</keyword>
<evidence type="ECO:0000256" key="1">
    <source>
        <dbReference type="SAM" id="Phobius"/>
    </source>
</evidence>
<keyword evidence="1" id="KW-1133">Transmembrane helix</keyword>
<proteinExistence type="predicted"/>
<name>A0ABM8AWL7_9BACT</name>
<evidence type="ECO:0000313" key="2">
    <source>
        <dbReference type="EMBL" id="BDQ35881.1"/>
    </source>
</evidence>
<organism evidence="2 3">
    <name type="scientific">Pseudodesulfovibrio nedwellii</name>
    <dbReference type="NCBI Taxonomy" id="2973072"/>
    <lineage>
        <taxon>Bacteria</taxon>
        <taxon>Pseudomonadati</taxon>
        <taxon>Thermodesulfobacteriota</taxon>
        <taxon>Desulfovibrionia</taxon>
        <taxon>Desulfovibrionales</taxon>
        <taxon>Desulfovibrionaceae</taxon>
    </lineage>
</organism>
<dbReference type="EMBL" id="AP026709">
    <property type="protein sequence ID" value="BDQ35881.1"/>
    <property type="molecule type" value="Genomic_DNA"/>
</dbReference>
<feature type="transmembrane region" description="Helical" evidence="1">
    <location>
        <begin position="12"/>
        <end position="45"/>
    </location>
</feature>
<evidence type="ECO:0000313" key="3">
    <source>
        <dbReference type="Proteomes" id="UP001317742"/>
    </source>
</evidence>
<reference evidence="2 3" key="1">
    <citation type="submission" date="2022-08" db="EMBL/GenBank/DDBJ databases">
        <title>Genome Sequence of the sulphate-reducing bacterium, Pseudodesulfovibrio sp. SYK.</title>
        <authorList>
            <person name="Kondo R."/>
            <person name="Kataoka T."/>
        </authorList>
    </citation>
    <scope>NUCLEOTIDE SEQUENCE [LARGE SCALE GENOMIC DNA]</scope>
    <source>
        <strain evidence="2 3">SYK</strain>
    </source>
</reference>
<protein>
    <submittedName>
        <fullName evidence="2">Uncharacterized protein</fullName>
    </submittedName>
</protein>
<gene>
    <name evidence="2" type="ORF">SYK_02410</name>
</gene>
<dbReference type="RefSeq" id="WP_281761810.1">
    <property type="nucleotide sequence ID" value="NZ_AP026709.1"/>
</dbReference>
<accession>A0ABM8AWL7</accession>
<sequence>MEKTFRNGMTYGLVIGSAFGVAVGMGFLVGLKVLVLNVGLCLAFSWVKTTYERS</sequence>
<keyword evidence="3" id="KW-1185">Reference proteome</keyword>
<dbReference type="Proteomes" id="UP001317742">
    <property type="component" value="Chromosome"/>
</dbReference>